<dbReference type="Gene3D" id="3.40.1830.10">
    <property type="entry name" value="Thermophilic metalloprotease (M29)"/>
    <property type="match status" value="1"/>
</dbReference>
<evidence type="ECO:0000256" key="1">
    <source>
        <dbReference type="ARBA" id="ARBA00001941"/>
    </source>
</evidence>
<keyword evidence="9" id="KW-0482">Metalloprotease</keyword>
<evidence type="ECO:0000313" key="11">
    <source>
        <dbReference type="Proteomes" id="UP001596447"/>
    </source>
</evidence>
<dbReference type="InterPro" id="IPR000787">
    <property type="entry name" value="Peptidase_M29"/>
</dbReference>
<evidence type="ECO:0000256" key="9">
    <source>
        <dbReference type="ARBA" id="ARBA00023049"/>
    </source>
</evidence>
<dbReference type="InterPro" id="IPR052170">
    <property type="entry name" value="M29_Exopeptidase"/>
</dbReference>
<proteinExistence type="inferred from homology"/>
<dbReference type="SUPFAM" id="SSF144052">
    <property type="entry name" value="Thermophilic metalloprotease-like"/>
    <property type="match status" value="1"/>
</dbReference>
<gene>
    <name evidence="10" type="ORF">ACFQJ9_15925</name>
</gene>
<keyword evidence="11" id="KW-1185">Reference proteome</keyword>
<evidence type="ECO:0000256" key="5">
    <source>
        <dbReference type="ARBA" id="ARBA00022438"/>
    </source>
</evidence>
<evidence type="ECO:0000256" key="6">
    <source>
        <dbReference type="ARBA" id="ARBA00022670"/>
    </source>
</evidence>
<evidence type="ECO:0000256" key="4">
    <source>
        <dbReference type="ARBA" id="ARBA00008236"/>
    </source>
</evidence>
<dbReference type="GO" id="GO:0006508">
    <property type="term" value="P:proteolysis"/>
    <property type="evidence" value="ECO:0007669"/>
    <property type="project" value="UniProtKB-KW"/>
</dbReference>
<accession>A0ABD5Z732</accession>
<keyword evidence="7" id="KW-0479">Metal-binding</keyword>
<dbReference type="GO" id="GO:0046872">
    <property type="term" value="F:metal ion binding"/>
    <property type="evidence" value="ECO:0007669"/>
    <property type="project" value="UniProtKB-KW"/>
</dbReference>
<dbReference type="PANTHER" id="PTHR34448">
    <property type="entry name" value="AMINOPEPTIDASE"/>
    <property type="match status" value="1"/>
</dbReference>
<comment type="cofactor">
    <cofactor evidence="2">
        <name>Mg(2+)</name>
        <dbReference type="ChEBI" id="CHEBI:18420"/>
    </cofactor>
</comment>
<comment type="cofactor">
    <cofactor evidence="1">
        <name>Co(2+)</name>
        <dbReference type="ChEBI" id="CHEBI:48828"/>
    </cofactor>
</comment>
<evidence type="ECO:0000256" key="8">
    <source>
        <dbReference type="ARBA" id="ARBA00022801"/>
    </source>
</evidence>
<reference evidence="10 11" key="1">
    <citation type="journal article" date="2019" name="Int. J. Syst. Evol. Microbiol.">
        <title>The Global Catalogue of Microorganisms (GCM) 10K type strain sequencing project: providing services to taxonomists for standard genome sequencing and annotation.</title>
        <authorList>
            <consortium name="The Broad Institute Genomics Platform"/>
            <consortium name="The Broad Institute Genome Sequencing Center for Infectious Disease"/>
            <person name="Wu L."/>
            <person name="Ma J."/>
        </authorList>
    </citation>
    <scope>NUCLEOTIDE SEQUENCE [LARGE SCALE GENOMIC DNA]</scope>
    <source>
        <strain evidence="10 11">XZGYJ-43</strain>
    </source>
</reference>
<keyword evidence="5 10" id="KW-0031">Aminopeptidase</keyword>
<evidence type="ECO:0000256" key="2">
    <source>
        <dbReference type="ARBA" id="ARBA00001946"/>
    </source>
</evidence>
<dbReference type="EMBL" id="JBHTAR010000011">
    <property type="protein sequence ID" value="MFC7200877.1"/>
    <property type="molecule type" value="Genomic_DNA"/>
</dbReference>
<protein>
    <submittedName>
        <fullName evidence="10">Aminopeptidase</fullName>
    </submittedName>
</protein>
<comment type="similarity">
    <text evidence="4">Belongs to the peptidase M29 family.</text>
</comment>
<sequence>MDDRIHEHAEVLVDWSARVDEGDDVVVSVGEDAHELAVAVAELLGERGANPVTLYGSDEVSRAYLHGHEGDFDDDPAHELALYEHADVALFLRGGRNTTATADVPSETRQTYNTAREGVREARMDTDWVSTLHPTRSGAQQAGMAYEEYQDFVYDAVLRDWQALADEQAKLKDLLDEGSEVRIVKEETDLTVSIEDRVAVNSAASVDYDSHNLPSGEVFTAPHATEGEVFFDVPMTINDRRVRNVHLTFEDGEVVDWSAEQGEKSIRETLETDEGARRLGELGIGMNRGIDRVTDNILFDEKMGGTVHLALGRAYESNYPPGHESEAVESAVHVDLITDMQEEGSRLEVDGEVVQRDGIFRWEDGFEG</sequence>
<dbReference type="GO" id="GO:0008237">
    <property type="term" value="F:metallopeptidase activity"/>
    <property type="evidence" value="ECO:0007669"/>
    <property type="project" value="UniProtKB-KW"/>
</dbReference>
<dbReference type="Pfam" id="PF02073">
    <property type="entry name" value="Peptidase_M29"/>
    <property type="match status" value="1"/>
</dbReference>
<evidence type="ECO:0000313" key="10">
    <source>
        <dbReference type="EMBL" id="MFC7200877.1"/>
    </source>
</evidence>
<evidence type="ECO:0000256" key="3">
    <source>
        <dbReference type="ARBA" id="ARBA00001947"/>
    </source>
</evidence>
<evidence type="ECO:0000256" key="7">
    <source>
        <dbReference type="ARBA" id="ARBA00022723"/>
    </source>
</evidence>
<dbReference type="RefSeq" id="WP_279527640.1">
    <property type="nucleotide sequence ID" value="NZ_CP122312.1"/>
</dbReference>
<comment type="caution">
    <text evidence="10">The sequence shown here is derived from an EMBL/GenBank/DDBJ whole genome shotgun (WGS) entry which is preliminary data.</text>
</comment>
<dbReference type="GO" id="GO:0004177">
    <property type="term" value="F:aminopeptidase activity"/>
    <property type="evidence" value="ECO:0007669"/>
    <property type="project" value="UniProtKB-KW"/>
</dbReference>
<dbReference type="Proteomes" id="UP001596447">
    <property type="component" value="Unassembled WGS sequence"/>
</dbReference>
<dbReference type="PANTHER" id="PTHR34448:SF1">
    <property type="entry name" value="BLL6088 PROTEIN"/>
    <property type="match status" value="1"/>
</dbReference>
<keyword evidence="6" id="KW-0645">Protease</keyword>
<organism evidence="10 11">
    <name type="scientific">Halospeciosus flavus</name>
    <dbReference type="NCBI Taxonomy" id="3032283"/>
    <lineage>
        <taxon>Archaea</taxon>
        <taxon>Methanobacteriati</taxon>
        <taxon>Methanobacteriota</taxon>
        <taxon>Stenosarchaea group</taxon>
        <taxon>Halobacteria</taxon>
        <taxon>Halobacteriales</taxon>
        <taxon>Halobacteriaceae</taxon>
        <taxon>Halospeciosus</taxon>
    </lineage>
</organism>
<keyword evidence="8" id="KW-0378">Hydrolase</keyword>
<name>A0ABD5Z732_9EURY</name>
<comment type="cofactor">
    <cofactor evidence="3">
        <name>Zn(2+)</name>
        <dbReference type="ChEBI" id="CHEBI:29105"/>
    </cofactor>
</comment>
<dbReference type="InterPro" id="IPR035097">
    <property type="entry name" value="M29_N-terminal"/>
</dbReference>
<dbReference type="AlphaFoldDB" id="A0ABD5Z732"/>